<evidence type="ECO:0000313" key="3">
    <source>
        <dbReference type="EMBL" id="KWZ42424.1"/>
    </source>
</evidence>
<dbReference type="EMBL" id="LNJQ01000001">
    <property type="protein sequence ID" value="KWZ42424.1"/>
    <property type="molecule type" value="Genomic_DNA"/>
</dbReference>
<comment type="caution">
    <text evidence="3">The sequence shown here is derived from an EMBL/GenBank/DDBJ whole genome shotgun (WGS) entry which is preliminary data.</text>
</comment>
<dbReference type="Proteomes" id="UP000070255">
    <property type="component" value="Unassembled WGS sequence"/>
</dbReference>
<reference evidence="3 4" key="1">
    <citation type="submission" date="2015-11" db="EMBL/GenBank/DDBJ databases">
        <authorList>
            <person name="Sahl J."/>
            <person name="Wagner D."/>
            <person name="Keim P."/>
        </authorList>
    </citation>
    <scope>NUCLEOTIDE SEQUENCE [LARGE SCALE GENOMIC DNA]</scope>
    <source>
        <strain evidence="3 4">BDU18</strain>
    </source>
</reference>
<feature type="chain" id="PRO_5046933605" evidence="2">
    <location>
        <begin position="33"/>
        <end position="123"/>
    </location>
</feature>
<accession>A0ABR5TBN7</accession>
<keyword evidence="2" id="KW-0732">Signal</keyword>
<dbReference type="RefSeq" id="WP_059647834.1">
    <property type="nucleotide sequence ID" value="NZ_CP013424.1"/>
</dbReference>
<feature type="signal peptide" evidence="2">
    <location>
        <begin position="1"/>
        <end position="32"/>
    </location>
</feature>
<evidence type="ECO:0000256" key="2">
    <source>
        <dbReference type="SAM" id="SignalP"/>
    </source>
</evidence>
<protein>
    <submittedName>
        <fullName evidence="3">Uncharacterized protein</fullName>
    </submittedName>
</protein>
<organism evidence="3 4">
    <name type="scientific">Burkholderia savannae</name>
    <dbReference type="NCBI Taxonomy" id="1637837"/>
    <lineage>
        <taxon>Bacteria</taxon>
        <taxon>Pseudomonadati</taxon>
        <taxon>Pseudomonadota</taxon>
        <taxon>Betaproteobacteria</taxon>
        <taxon>Burkholderiales</taxon>
        <taxon>Burkholderiaceae</taxon>
        <taxon>Burkholderia</taxon>
        <taxon>pseudomallei group</taxon>
    </lineage>
</organism>
<gene>
    <name evidence="3" type="ORF">WS72_05745</name>
</gene>
<evidence type="ECO:0000256" key="1">
    <source>
        <dbReference type="SAM" id="MobiDB-lite"/>
    </source>
</evidence>
<keyword evidence="4" id="KW-1185">Reference proteome</keyword>
<proteinExistence type="predicted"/>
<name>A0ABR5TBN7_9BURK</name>
<feature type="region of interest" description="Disordered" evidence="1">
    <location>
        <begin position="96"/>
        <end position="123"/>
    </location>
</feature>
<evidence type="ECO:0000313" key="4">
    <source>
        <dbReference type="Proteomes" id="UP000070255"/>
    </source>
</evidence>
<sequence length="123" mass="12974">MRIAACLAYPPHCIATVLAAWFAVLSPFVAAAHENETNRITDAKPVHVASAEWTERIARVDAGAFARPRERTATPVPVATPAPLVGGGAAVTLWDEIGPPTPLPVPADAQRTVSSDGTRDTRQ</sequence>